<proteinExistence type="predicted"/>
<name>A0A2W5Q3P5_9BACT</name>
<feature type="domain" description="DUF6362" evidence="1">
    <location>
        <begin position="26"/>
        <end position="124"/>
    </location>
</feature>
<dbReference type="Pfam" id="PF19889">
    <property type="entry name" value="DUF6362"/>
    <property type="match status" value="1"/>
</dbReference>
<evidence type="ECO:0000313" key="2">
    <source>
        <dbReference type="EMBL" id="PZQ45970.1"/>
    </source>
</evidence>
<comment type="caution">
    <text evidence="2">The sequence shown here is derived from an EMBL/GenBank/DDBJ whole genome shotgun (WGS) entry which is preliminary data.</text>
</comment>
<gene>
    <name evidence="2" type="ORF">DI551_06095</name>
</gene>
<accession>A0A2W5Q3P5</accession>
<dbReference type="EMBL" id="QFQB01000035">
    <property type="protein sequence ID" value="PZQ45970.1"/>
    <property type="molecule type" value="Genomic_DNA"/>
</dbReference>
<dbReference type="Proteomes" id="UP000249417">
    <property type="component" value="Unassembled WGS sequence"/>
</dbReference>
<evidence type="ECO:0000313" key="3">
    <source>
        <dbReference type="Proteomes" id="UP000249417"/>
    </source>
</evidence>
<organism evidence="2 3">
    <name type="scientific">Micavibrio aeruginosavorus</name>
    <dbReference type="NCBI Taxonomy" id="349221"/>
    <lineage>
        <taxon>Bacteria</taxon>
        <taxon>Pseudomonadati</taxon>
        <taxon>Bdellovibrionota</taxon>
        <taxon>Bdellovibrionia</taxon>
        <taxon>Bdellovibrionales</taxon>
        <taxon>Pseudobdellovibrionaceae</taxon>
        <taxon>Micavibrio</taxon>
    </lineage>
</organism>
<dbReference type="InterPro" id="IPR045942">
    <property type="entry name" value="DUF6362"/>
</dbReference>
<dbReference type="AlphaFoldDB" id="A0A2W5Q3P5"/>
<evidence type="ECO:0000259" key="1">
    <source>
        <dbReference type="Pfam" id="PF19889"/>
    </source>
</evidence>
<reference evidence="2 3" key="1">
    <citation type="submission" date="2017-08" db="EMBL/GenBank/DDBJ databases">
        <title>Infants hospitalized years apart are colonized by the same room-sourced microbial strains.</title>
        <authorList>
            <person name="Brooks B."/>
            <person name="Olm M.R."/>
            <person name="Firek B.A."/>
            <person name="Baker R."/>
            <person name="Thomas B.C."/>
            <person name="Morowitz M.J."/>
            <person name="Banfield J.F."/>
        </authorList>
    </citation>
    <scope>NUCLEOTIDE SEQUENCE [LARGE SCALE GENOMIC DNA]</scope>
    <source>
        <strain evidence="2">S2_005_002_R2_29</strain>
    </source>
</reference>
<sequence length="137" mass="15959">MKNHTPERWTESAVATRFEDAVYTMKRLPPVRVQGYFSAWPAIVRTVAEQLAEDRLPLRLGPPSAEAISRMEETIQWIFFLDDENERRLVWLRAARVPWRPICARIGCGRTKAWQMWVIALMKITIRLNAKPKLGGR</sequence>
<protein>
    <submittedName>
        <fullName evidence="2">RNA polymerase subunit sigma</fullName>
    </submittedName>
</protein>